<organism evidence="2 3">
    <name type="scientific">Alkalispirillum mobile</name>
    <dbReference type="NCBI Taxonomy" id="85925"/>
    <lineage>
        <taxon>Bacteria</taxon>
        <taxon>Pseudomonadati</taxon>
        <taxon>Pseudomonadota</taxon>
        <taxon>Gammaproteobacteria</taxon>
        <taxon>Chromatiales</taxon>
        <taxon>Ectothiorhodospiraceae</taxon>
        <taxon>Alkalispirillum</taxon>
    </lineage>
</organism>
<sequence>MADWVGGRADRLPPLEAATARLTAKAQVVHQATLADNQPLAAQTLAEFQDEADRLLASLQAKRADTASRMEAENQERGVSDQEQPADFAREDAEAALHDVAQLLPLEQWGWTALSGTFLGIFREGDFLPHDFDIDLGLPAERTDLTRLTQLLEASPLFESVRADHQYRLHCTPEGLRVDVLPVLVKAVHCNGIAVDFSLLYDEGGIWWHGSMMHRWDHTPQELVAYELRGVRILGPRDGDRYLTEGYGDWRTPVRSFNCSSGRHNLVVVQNLLGVCLFLKRLVWHLSNADANGYDAVLAQMLRQSLLTEVGAGAPRFNRHWFDSCPQQRAGGDQHGD</sequence>
<feature type="region of interest" description="Disordered" evidence="1">
    <location>
        <begin position="66"/>
        <end position="85"/>
    </location>
</feature>
<evidence type="ECO:0000313" key="2">
    <source>
        <dbReference type="EMBL" id="RLK48370.1"/>
    </source>
</evidence>
<dbReference type="AlphaFoldDB" id="A0A498C5R9"/>
<dbReference type="EMBL" id="RCDA01000003">
    <property type="protein sequence ID" value="RLK48370.1"/>
    <property type="molecule type" value="Genomic_DNA"/>
</dbReference>
<dbReference type="Proteomes" id="UP000275461">
    <property type="component" value="Unassembled WGS sequence"/>
</dbReference>
<comment type="caution">
    <text evidence="2">The sequence shown here is derived from an EMBL/GenBank/DDBJ whole genome shotgun (WGS) entry which is preliminary data.</text>
</comment>
<evidence type="ECO:0000313" key="3">
    <source>
        <dbReference type="Proteomes" id="UP000275461"/>
    </source>
</evidence>
<accession>A0A498C5R9</accession>
<evidence type="ECO:0000256" key="1">
    <source>
        <dbReference type="SAM" id="MobiDB-lite"/>
    </source>
</evidence>
<proteinExistence type="predicted"/>
<reference evidence="2 3" key="1">
    <citation type="submission" date="2018-10" db="EMBL/GenBank/DDBJ databases">
        <title>Genomic Encyclopedia of Type Strains, Phase IV (KMG-IV): sequencing the most valuable type-strain genomes for metagenomic binning, comparative biology and taxonomic classification.</title>
        <authorList>
            <person name="Goeker M."/>
        </authorList>
    </citation>
    <scope>NUCLEOTIDE SEQUENCE [LARGE SCALE GENOMIC DNA]</scope>
    <source>
        <strain evidence="2 3">DSM 12769</strain>
    </source>
</reference>
<gene>
    <name evidence="2" type="ORF">DFR31_2249</name>
</gene>
<protein>
    <submittedName>
        <fullName evidence="2">LicD family protein</fullName>
    </submittedName>
</protein>
<feature type="compositionally biased region" description="Basic and acidic residues" evidence="1">
    <location>
        <begin position="66"/>
        <end position="80"/>
    </location>
</feature>
<keyword evidence="3" id="KW-1185">Reference proteome</keyword>
<dbReference type="GO" id="GO:0009100">
    <property type="term" value="P:glycoprotein metabolic process"/>
    <property type="evidence" value="ECO:0007669"/>
    <property type="project" value="UniProtKB-ARBA"/>
</dbReference>
<name>A0A498C5R9_9GAMM</name>